<keyword evidence="1" id="KW-0863">Zinc-finger</keyword>
<dbReference type="OrthoDB" id="5355510at2759"/>
<dbReference type="InterPro" id="IPR000571">
    <property type="entry name" value="Znf_CCCH"/>
</dbReference>
<keyword evidence="5" id="KW-1185">Reference proteome</keyword>
<feature type="compositionally biased region" description="Basic and acidic residues" evidence="2">
    <location>
        <begin position="264"/>
        <end position="273"/>
    </location>
</feature>
<dbReference type="AlphaFoldDB" id="A0A8E2FCD4"/>
<feature type="compositionally biased region" description="Polar residues" evidence="2">
    <location>
        <begin position="488"/>
        <end position="512"/>
    </location>
</feature>
<feature type="domain" description="C3H1-type" evidence="3">
    <location>
        <begin position="172"/>
        <end position="201"/>
    </location>
</feature>
<evidence type="ECO:0000313" key="5">
    <source>
        <dbReference type="Proteomes" id="UP000250140"/>
    </source>
</evidence>
<dbReference type="EMBL" id="KV748557">
    <property type="protein sequence ID" value="OCL14590.1"/>
    <property type="molecule type" value="Genomic_DNA"/>
</dbReference>
<keyword evidence="1" id="KW-0862">Zinc</keyword>
<dbReference type="GO" id="GO:0008270">
    <property type="term" value="F:zinc ion binding"/>
    <property type="evidence" value="ECO:0007669"/>
    <property type="project" value="UniProtKB-KW"/>
</dbReference>
<evidence type="ECO:0000259" key="3">
    <source>
        <dbReference type="PROSITE" id="PS50103"/>
    </source>
</evidence>
<proteinExistence type="predicted"/>
<organism evidence="4 5">
    <name type="scientific">Glonium stellatum</name>
    <dbReference type="NCBI Taxonomy" id="574774"/>
    <lineage>
        <taxon>Eukaryota</taxon>
        <taxon>Fungi</taxon>
        <taxon>Dikarya</taxon>
        <taxon>Ascomycota</taxon>
        <taxon>Pezizomycotina</taxon>
        <taxon>Dothideomycetes</taxon>
        <taxon>Pleosporomycetidae</taxon>
        <taxon>Gloniales</taxon>
        <taxon>Gloniaceae</taxon>
        <taxon>Glonium</taxon>
    </lineage>
</organism>
<accession>A0A8E2FCD4</accession>
<feature type="region of interest" description="Disordered" evidence="2">
    <location>
        <begin position="250"/>
        <end position="298"/>
    </location>
</feature>
<evidence type="ECO:0000313" key="4">
    <source>
        <dbReference type="EMBL" id="OCL14590.1"/>
    </source>
</evidence>
<evidence type="ECO:0000256" key="2">
    <source>
        <dbReference type="SAM" id="MobiDB-lite"/>
    </source>
</evidence>
<dbReference type="PROSITE" id="PS50103">
    <property type="entry name" value="ZF_C3H1"/>
    <property type="match status" value="1"/>
</dbReference>
<dbReference type="Proteomes" id="UP000250140">
    <property type="component" value="Unassembled WGS sequence"/>
</dbReference>
<protein>
    <recommendedName>
        <fullName evidence="3">C3H1-type domain-containing protein</fullName>
    </recommendedName>
</protein>
<feature type="region of interest" description="Disordered" evidence="2">
    <location>
        <begin position="488"/>
        <end position="516"/>
    </location>
</feature>
<reference evidence="4 5" key="1">
    <citation type="journal article" date="2016" name="Nat. Commun.">
        <title>Ectomycorrhizal ecology is imprinted in the genome of the dominant symbiotic fungus Cenococcum geophilum.</title>
        <authorList>
            <consortium name="DOE Joint Genome Institute"/>
            <person name="Peter M."/>
            <person name="Kohler A."/>
            <person name="Ohm R.A."/>
            <person name="Kuo A."/>
            <person name="Krutzmann J."/>
            <person name="Morin E."/>
            <person name="Arend M."/>
            <person name="Barry K.W."/>
            <person name="Binder M."/>
            <person name="Choi C."/>
            <person name="Clum A."/>
            <person name="Copeland A."/>
            <person name="Grisel N."/>
            <person name="Haridas S."/>
            <person name="Kipfer T."/>
            <person name="LaButti K."/>
            <person name="Lindquist E."/>
            <person name="Lipzen A."/>
            <person name="Maire R."/>
            <person name="Meier B."/>
            <person name="Mihaltcheva S."/>
            <person name="Molinier V."/>
            <person name="Murat C."/>
            <person name="Poggeler S."/>
            <person name="Quandt C.A."/>
            <person name="Sperisen C."/>
            <person name="Tritt A."/>
            <person name="Tisserant E."/>
            <person name="Crous P.W."/>
            <person name="Henrissat B."/>
            <person name="Nehls U."/>
            <person name="Egli S."/>
            <person name="Spatafora J.W."/>
            <person name="Grigoriev I.V."/>
            <person name="Martin F.M."/>
        </authorList>
    </citation>
    <scope>NUCLEOTIDE SEQUENCE [LARGE SCALE GENOMIC DNA]</scope>
    <source>
        <strain evidence="4 5">CBS 207.34</strain>
    </source>
</reference>
<evidence type="ECO:0000256" key="1">
    <source>
        <dbReference type="PROSITE-ProRule" id="PRU00723"/>
    </source>
</evidence>
<keyword evidence="1" id="KW-0479">Metal-binding</keyword>
<feature type="region of interest" description="Disordered" evidence="2">
    <location>
        <begin position="625"/>
        <end position="673"/>
    </location>
</feature>
<feature type="zinc finger region" description="C3H1-type" evidence="1">
    <location>
        <begin position="172"/>
        <end position="201"/>
    </location>
</feature>
<name>A0A8E2FCD4_9PEZI</name>
<sequence length="673" mass="72321">MSSKTLRPRWFISRDNGVMVPLVAVDELPEGIRLQGAPRKLTLAEVRGMEFLGEFPPTNTTYSVESYSVHSALPGAAEAPQTKSRFLAPDAMVRKPYSTSTPNNTPVLGTSSPYQLSAPTMEASIANPILAKQQQPSLSVMDAIAGSDPATAARIGYTPRRPLPPSGAEPEQEKKVYCTYWIRTGECDYTQQGCLYKHEMPDLETLKNIGFISEPKWWKEKYAIKLGATSSSTTSRGLTWMQRRMNALHLDDDADGGSDAGSAPRKEEAELRRAKVSLSQPPSRALAAPPESSPRIPSTYSATAIKQGSLAKSSPRQLGDIPVLLPFSSSSSSESSKSDITLASQPSLHAITSQLAIKNQHCEPRISAHSDTLGSPQNSLPGESDLISLQPEKSKEQLPAHPAHYGSIPQEAITFQRFLQDRGWRQRNNSSGNIFAECYTTLQPDLTSPSKPSIPNPAQKYNKYFPQGLVTSQPASLSQKHLVAQASAQKALTPPTTNSSATAFPAQSPTKTSPEDAWGKAQQAKFHETIGDQRHPKQRFSSGLMASVHATSNTIPPSCELPINSSNLNISNNSVHLCSAQVNSTRHQKTHPPNKDGSAAVASIPNSQAVSAIRLEKGIGSKPSAVVGREKAAHGKTIKPQSGVTRFSKRRLQSVATSGAGPVPPLPSDGALS</sequence>
<gene>
    <name evidence="4" type="ORF">AOQ84DRAFT_384620</name>
</gene>